<keyword evidence="8" id="KW-1185">Reference proteome</keyword>
<reference evidence="7 8" key="1">
    <citation type="submission" date="2024-09" db="EMBL/GenBank/DDBJ databases">
        <title>Itraconazole resistance in Madurella fahalii resulting from another homologue of gene encoding cytochrome P450 14-alpha sterol demethylase (CYP51).</title>
        <authorList>
            <person name="Yoshioka I."/>
            <person name="Fahal A.H."/>
            <person name="Kaneko S."/>
            <person name="Yaguchi T."/>
        </authorList>
    </citation>
    <scope>NUCLEOTIDE SEQUENCE [LARGE SCALE GENOMIC DNA]</scope>
    <source>
        <strain evidence="7 8">IFM 68171</strain>
    </source>
</reference>
<comment type="caution">
    <text evidence="7">The sequence shown here is derived from an EMBL/GenBank/DDBJ whole genome shotgun (WGS) entry which is preliminary data.</text>
</comment>
<gene>
    <name evidence="7" type="ORF">MFIFM68171_02873</name>
</gene>
<dbReference type="Pfam" id="PF00719">
    <property type="entry name" value="Pyrophosphatase"/>
    <property type="match status" value="1"/>
</dbReference>
<dbReference type="RefSeq" id="XP_070914396.1">
    <property type="nucleotide sequence ID" value="XM_071058295.1"/>
</dbReference>
<proteinExistence type="inferred from homology"/>
<comment type="cofactor">
    <cofactor evidence="1">
        <name>Mg(2+)</name>
        <dbReference type="ChEBI" id="CHEBI:18420"/>
    </cofactor>
</comment>
<dbReference type="Proteomes" id="UP001628179">
    <property type="component" value="Unassembled WGS sequence"/>
</dbReference>
<evidence type="ECO:0000256" key="2">
    <source>
        <dbReference type="ARBA" id="ARBA00006220"/>
    </source>
</evidence>
<dbReference type="Gene3D" id="3.90.80.10">
    <property type="entry name" value="Inorganic pyrophosphatase"/>
    <property type="match status" value="1"/>
</dbReference>
<keyword evidence="6" id="KW-0460">Magnesium</keyword>
<dbReference type="PROSITE" id="PS00387">
    <property type="entry name" value="PPASE"/>
    <property type="match status" value="1"/>
</dbReference>
<name>A0ABQ0G4G4_9PEZI</name>
<protein>
    <recommendedName>
        <fullName evidence="3">inorganic diphosphatase</fullName>
        <ecNumber evidence="3">3.6.1.1</ecNumber>
    </recommendedName>
</protein>
<keyword evidence="4" id="KW-0479">Metal-binding</keyword>
<evidence type="ECO:0000313" key="8">
    <source>
        <dbReference type="Proteomes" id="UP001628179"/>
    </source>
</evidence>
<sequence>MATEDLYGKTPKSEYSVRRSGRPFTDSYRVYFERTKDRVPVSPFHDIPLYHDKDAGVLNMVVEVPRWTNAKFEISTSESLNPISQDMLREEPRFVKSCFPYKGYIWNYGAFPQTWEDPNRKHPDTHAKGDDDPLDVCEIGRAIAQTGEVKQVKVLGILGLLDSGETDWKVVAIDVHDPLADKLHDLKDVEQHLPGLLDATRDWFRIYMVPDGYPPNEYAFGGEFKDRKYAKRIIDECADAWKELVEGNAKHGKICLDNTTLSGTPGNIDPDTVDLPPDQDLSPAPIKQDLDEWFYVDRSSLDTAVASLQTSELRIVLDMC</sequence>
<dbReference type="InterPro" id="IPR008162">
    <property type="entry name" value="Pyrophosphatase"/>
</dbReference>
<dbReference type="GeneID" id="98173618"/>
<dbReference type="CDD" id="cd00412">
    <property type="entry name" value="pyrophosphatase"/>
    <property type="match status" value="1"/>
</dbReference>
<evidence type="ECO:0000256" key="1">
    <source>
        <dbReference type="ARBA" id="ARBA00001946"/>
    </source>
</evidence>
<evidence type="ECO:0000256" key="3">
    <source>
        <dbReference type="ARBA" id="ARBA00012146"/>
    </source>
</evidence>
<evidence type="ECO:0000256" key="6">
    <source>
        <dbReference type="ARBA" id="ARBA00022842"/>
    </source>
</evidence>
<organism evidence="7 8">
    <name type="scientific">Madurella fahalii</name>
    <dbReference type="NCBI Taxonomy" id="1157608"/>
    <lineage>
        <taxon>Eukaryota</taxon>
        <taxon>Fungi</taxon>
        <taxon>Dikarya</taxon>
        <taxon>Ascomycota</taxon>
        <taxon>Pezizomycotina</taxon>
        <taxon>Sordariomycetes</taxon>
        <taxon>Sordariomycetidae</taxon>
        <taxon>Sordariales</taxon>
        <taxon>Sordariales incertae sedis</taxon>
        <taxon>Madurella</taxon>
    </lineage>
</organism>
<keyword evidence="5" id="KW-0378">Hydrolase</keyword>
<dbReference type="EMBL" id="BAAFSV010000002">
    <property type="protein sequence ID" value="GAB1312663.1"/>
    <property type="molecule type" value="Genomic_DNA"/>
</dbReference>
<evidence type="ECO:0000313" key="7">
    <source>
        <dbReference type="EMBL" id="GAB1312663.1"/>
    </source>
</evidence>
<comment type="similarity">
    <text evidence="2">Belongs to the PPase family.</text>
</comment>
<dbReference type="InterPro" id="IPR036649">
    <property type="entry name" value="Pyrophosphatase_sf"/>
</dbReference>
<dbReference type="PANTHER" id="PTHR10286">
    <property type="entry name" value="INORGANIC PYROPHOSPHATASE"/>
    <property type="match status" value="1"/>
</dbReference>
<dbReference type="EC" id="3.6.1.1" evidence="3"/>
<evidence type="ECO:0000256" key="4">
    <source>
        <dbReference type="ARBA" id="ARBA00022723"/>
    </source>
</evidence>
<evidence type="ECO:0000256" key="5">
    <source>
        <dbReference type="ARBA" id="ARBA00022801"/>
    </source>
</evidence>
<accession>A0ABQ0G4G4</accession>
<dbReference type="SUPFAM" id="SSF50324">
    <property type="entry name" value="Inorganic pyrophosphatase"/>
    <property type="match status" value="1"/>
</dbReference>